<accession>A0A8R1UT15</accession>
<gene>
    <name evidence="1" type="primary">WBGene00274757</name>
</gene>
<accession>A0A2A6CX96</accession>
<reference evidence="2" key="1">
    <citation type="journal article" date="2008" name="Nat. Genet.">
        <title>The Pristionchus pacificus genome provides a unique perspective on nematode lifestyle and parasitism.</title>
        <authorList>
            <person name="Dieterich C."/>
            <person name="Clifton S.W."/>
            <person name="Schuster L.N."/>
            <person name="Chinwalla A."/>
            <person name="Delehaunty K."/>
            <person name="Dinkelacker I."/>
            <person name="Fulton L."/>
            <person name="Fulton R."/>
            <person name="Godfrey J."/>
            <person name="Minx P."/>
            <person name="Mitreva M."/>
            <person name="Roeseler W."/>
            <person name="Tian H."/>
            <person name="Witte H."/>
            <person name="Yang S.P."/>
            <person name="Wilson R.K."/>
            <person name="Sommer R.J."/>
        </authorList>
    </citation>
    <scope>NUCLEOTIDE SEQUENCE [LARGE SCALE GENOMIC DNA]</scope>
    <source>
        <strain evidence="2">PS312</strain>
    </source>
</reference>
<evidence type="ECO:0000313" key="1">
    <source>
        <dbReference type="EnsemblMetazoa" id="PPA36388.1"/>
    </source>
</evidence>
<protein>
    <submittedName>
        <fullName evidence="1">Uncharacterized protein</fullName>
    </submittedName>
</protein>
<dbReference type="Proteomes" id="UP000005239">
    <property type="component" value="Unassembled WGS sequence"/>
</dbReference>
<name>A0A2A6CX96_PRIPA</name>
<organism evidence="1 2">
    <name type="scientific">Pristionchus pacificus</name>
    <name type="common">Parasitic nematode worm</name>
    <dbReference type="NCBI Taxonomy" id="54126"/>
    <lineage>
        <taxon>Eukaryota</taxon>
        <taxon>Metazoa</taxon>
        <taxon>Ecdysozoa</taxon>
        <taxon>Nematoda</taxon>
        <taxon>Chromadorea</taxon>
        <taxon>Rhabditida</taxon>
        <taxon>Rhabditina</taxon>
        <taxon>Diplogasteromorpha</taxon>
        <taxon>Diplogasteroidea</taxon>
        <taxon>Neodiplogasteridae</taxon>
        <taxon>Pristionchus</taxon>
    </lineage>
</organism>
<sequence length="192" mass="20929">MINSIFLLILLVSFVECRVSFEKSEGLDDVDLRGTTSAAESFGNANNTILSSTWRQLPAEKTRGLQIHHLFSTPSKKDRSLVTVLSNTGQIHFKSFLGDYSARGAEGEPKKDGMGPRSGDDANSVRDFLGIKKPLAAKQCSTWRAVFRNMADDVIIFVNKVKGPSDPMSMVAGIENPGAMSGQWSLFSDPLS</sequence>
<proteinExistence type="predicted"/>
<dbReference type="AlphaFoldDB" id="A0A2A6CX96"/>
<evidence type="ECO:0000313" key="2">
    <source>
        <dbReference type="Proteomes" id="UP000005239"/>
    </source>
</evidence>
<reference evidence="1" key="2">
    <citation type="submission" date="2022-06" db="UniProtKB">
        <authorList>
            <consortium name="EnsemblMetazoa"/>
        </authorList>
    </citation>
    <scope>IDENTIFICATION</scope>
    <source>
        <strain evidence="1">PS312</strain>
    </source>
</reference>
<dbReference type="EnsemblMetazoa" id="PPA36388.1">
    <property type="protein sequence ID" value="PPA36388.1"/>
    <property type="gene ID" value="WBGene00274757"/>
</dbReference>
<keyword evidence="2" id="KW-1185">Reference proteome</keyword>